<gene>
    <name evidence="1" type="ORF">C7I85_25965</name>
</gene>
<protein>
    <submittedName>
        <fullName evidence="1">Uncharacterized protein</fullName>
    </submittedName>
</protein>
<reference evidence="1 2" key="1">
    <citation type="submission" date="2018-03" db="EMBL/GenBank/DDBJ databases">
        <title>The draft genome of Mesorhizobium soli JCM 19897.</title>
        <authorList>
            <person name="Li L."/>
            <person name="Liu L."/>
            <person name="Liang L."/>
            <person name="Wang T."/>
            <person name="Zhang X."/>
        </authorList>
    </citation>
    <scope>NUCLEOTIDE SEQUENCE [LARGE SCALE GENOMIC DNA]</scope>
    <source>
        <strain evidence="1 2">JCM 19897</strain>
    </source>
</reference>
<evidence type="ECO:0000313" key="2">
    <source>
        <dbReference type="Proteomes" id="UP000240653"/>
    </source>
</evidence>
<dbReference type="EMBL" id="PXYL01000021">
    <property type="protein sequence ID" value="PSJ55958.1"/>
    <property type="molecule type" value="Genomic_DNA"/>
</dbReference>
<evidence type="ECO:0000313" key="1">
    <source>
        <dbReference type="EMBL" id="PSJ55958.1"/>
    </source>
</evidence>
<dbReference type="Proteomes" id="UP000240653">
    <property type="component" value="Unassembled WGS sequence"/>
</dbReference>
<dbReference type="AlphaFoldDB" id="A0A2P7S0G5"/>
<name>A0A2P7S0G5_9HYPH</name>
<accession>A0A2P7S0G5</accession>
<comment type="caution">
    <text evidence="1">The sequence shown here is derived from an EMBL/GenBank/DDBJ whole genome shotgun (WGS) entry which is preliminary data.</text>
</comment>
<organism evidence="1 2">
    <name type="scientific">Pseudaminobacter soli</name>
    <name type="common">ex Li et al. 2025</name>
    <dbReference type="NCBI Taxonomy" id="1295366"/>
    <lineage>
        <taxon>Bacteria</taxon>
        <taxon>Pseudomonadati</taxon>
        <taxon>Pseudomonadota</taxon>
        <taxon>Alphaproteobacteria</taxon>
        <taxon>Hyphomicrobiales</taxon>
        <taxon>Phyllobacteriaceae</taxon>
        <taxon>Pseudaminobacter</taxon>
    </lineage>
</organism>
<keyword evidence="2" id="KW-1185">Reference proteome</keyword>
<proteinExistence type="predicted"/>
<sequence>MRVDKGTLYIDVAPSPWMDLSDCTVEISANVPNGNSVSIVQMATLAKLNGDFSSVTIASNAGDVALDGHATSVAVKGEAIKARIELDRIEKNENIDFDVRALDVYLGFGQNVPISYTIAAEKSFVDSSLSDTPGSKPAISIKGSYVRATMR</sequence>